<feature type="transmembrane region" description="Helical" evidence="1">
    <location>
        <begin position="21"/>
        <end position="43"/>
    </location>
</feature>
<dbReference type="KEGG" id="gmc:GY4MC1_3259"/>
<dbReference type="InterPro" id="IPR025698">
    <property type="entry name" value="2TM_dom"/>
</dbReference>
<dbReference type="AlphaFoldDB" id="A0A7U3YHR5"/>
<dbReference type="Pfam" id="PF13239">
    <property type="entry name" value="2TM"/>
    <property type="match status" value="1"/>
</dbReference>
<feature type="domain" description="2TM" evidence="2">
    <location>
        <begin position="11"/>
        <end position="88"/>
    </location>
</feature>
<dbReference type="EMBL" id="CP002293">
    <property type="protein sequence ID" value="ADP75931.1"/>
    <property type="molecule type" value="Genomic_DNA"/>
</dbReference>
<organism evidence="3">
    <name type="scientific">Geobacillus sp. (strain Y4.1MC1)</name>
    <dbReference type="NCBI Taxonomy" id="581103"/>
    <lineage>
        <taxon>Bacteria</taxon>
        <taxon>Bacillati</taxon>
        <taxon>Bacillota</taxon>
        <taxon>Bacilli</taxon>
        <taxon>Bacillales</taxon>
        <taxon>Anoxybacillaceae</taxon>
        <taxon>Geobacillus</taxon>
    </lineage>
</organism>
<feature type="transmembrane region" description="Helical" evidence="1">
    <location>
        <begin position="49"/>
        <end position="74"/>
    </location>
</feature>
<keyword evidence="1" id="KW-0812">Transmembrane</keyword>
<keyword evidence="1" id="KW-1133">Transmembrane helix</keyword>
<proteinExistence type="predicted"/>
<name>A0A7U3YHR5_GEOS0</name>
<sequence length="91" mass="10823">MEIEKDEKYIRAKKRVKNLRAFYIHLIVYILVNAMLFVINLISGADNWWFLYPLVGWGIGVIVHGVSTLAFGIFGEEWEERKIKEYMEKDR</sequence>
<evidence type="ECO:0000313" key="3">
    <source>
        <dbReference type="EMBL" id="ADP75931.1"/>
    </source>
</evidence>
<keyword evidence="1" id="KW-0472">Membrane</keyword>
<reference evidence="3" key="1">
    <citation type="submission" date="2010-10" db="EMBL/GenBank/DDBJ databases">
        <title>Complete sequence of chromosome of Geobacillus sp. Y4.1MC1.</title>
        <authorList>
            <consortium name="US DOE Joint Genome Institute"/>
            <person name="Lucas S."/>
            <person name="Copeland A."/>
            <person name="Lapidus A."/>
            <person name="Cheng J.-F."/>
            <person name="Bruce D."/>
            <person name="Goodwin L."/>
            <person name="Pitluck S."/>
            <person name="Chertkov O."/>
            <person name="Zhang X."/>
            <person name="Detter J.C."/>
            <person name="Han C."/>
            <person name="Tapia R."/>
            <person name="Land M."/>
            <person name="Hauser L."/>
            <person name="Jeffries C."/>
            <person name="Kyrpides N."/>
            <person name="Ivanova N."/>
            <person name="Ovchinnikova G."/>
            <person name="Brumm P."/>
            <person name="Mead D."/>
            <person name="Woyke T."/>
        </authorList>
    </citation>
    <scope>NUCLEOTIDE SEQUENCE [LARGE SCALE GENOMIC DNA]</scope>
    <source>
        <strain evidence="3">Y4.1MC1</strain>
    </source>
</reference>
<evidence type="ECO:0000259" key="2">
    <source>
        <dbReference type="Pfam" id="PF13239"/>
    </source>
</evidence>
<protein>
    <recommendedName>
        <fullName evidence="2">2TM domain-containing protein</fullName>
    </recommendedName>
</protein>
<accession>A0A7U3YHR5</accession>
<gene>
    <name evidence="3" type="ORF">GY4MC1_3259</name>
</gene>
<evidence type="ECO:0000256" key="1">
    <source>
        <dbReference type="SAM" id="Phobius"/>
    </source>
</evidence>